<dbReference type="InterPro" id="IPR040921">
    <property type="entry name" value="Peptidase_S66C"/>
</dbReference>
<dbReference type="RefSeq" id="WP_156666385.1">
    <property type="nucleotide sequence ID" value="NZ_CACRUO010000007.1"/>
</dbReference>
<dbReference type="SUPFAM" id="SSF52317">
    <property type="entry name" value="Class I glutamine amidotransferase-like"/>
    <property type="match status" value="1"/>
</dbReference>
<dbReference type="InterPro" id="IPR040449">
    <property type="entry name" value="Peptidase_S66_N"/>
</dbReference>
<keyword evidence="5" id="KW-0645">Protease</keyword>
<dbReference type="PANTHER" id="PTHR30237:SF4">
    <property type="entry name" value="LD-CARBOXYPEPTIDASE C-TERMINAL DOMAIN-CONTAINING PROTEIN"/>
    <property type="match status" value="1"/>
</dbReference>
<dbReference type="SUPFAM" id="SSF141986">
    <property type="entry name" value="LD-carboxypeptidase A C-terminal domain-like"/>
    <property type="match status" value="1"/>
</dbReference>
<dbReference type="PANTHER" id="PTHR30237">
    <property type="entry name" value="MURAMOYLTETRAPEPTIDE CARBOXYPEPTIDASE"/>
    <property type="match status" value="1"/>
</dbReference>
<evidence type="ECO:0000256" key="2">
    <source>
        <dbReference type="ARBA" id="ARBA00022801"/>
    </source>
</evidence>
<feature type="domain" description="LD-carboxypeptidase C-terminal" evidence="4">
    <location>
        <begin position="211"/>
        <end position="330"/>
    </location>
</feature>
<dbReference type="Pfam" id="PF02016">
    <property type="entry name" value="Peptidase_S66"/>
    <property type="match status" value="1"/>
</dbReference>
<dbReference type="EC" id="3.4.16.-" evidence="5"/>
<dbReference type="Gene3D" id="3.40.50.10740">
    <property type="entry name" value="Class I glutamine amidotransferase-like"/>
    <property type="match status" value="1"/>
</dbReference>
<keyword evidence="2 5" id="KW-0378">Hydrolase</keyword>
<dbReference type="EMBL" id="CACRUO010000007">
    <property type="protein sequence ID" value="VYT64158.1"/>
    <property type="molecule type" value="Genomic_DNA"/>
</dbReference>
<dbReference type="PIRSF" id="PIRSF028757">
    <property type="entry name" value="LD-carboxypeptidase"/>
    <property type="match status" value="1"/>
</dbReference>
<evidence type="ECO:0000259" key="4">
    <source>
        <dbReference type="Pfam" id="PF17676"/>
    </source>
</evidence>
<protein>
    <submittedName>
        <fullName evidence="5">Putative murein peptide carboxypeptidase</fullName>
        <ecNumber evidence="5">3.4.16.-</ecNumber>
    </submittedName>
</protein>
<evidence type="ECO:0000259" key="3">
    <source>
        <dbReference type="Pfam" id="PF02016"/>
    </source>
</evidence>
<gene>
    <name evidence="5" type="primary">ykfA</name>
    <name evidence="5" type="ORF">SSLFYP27_00329</name>
</gene>
<sequence length="345" mass="38818">MTRLIKPKHLNPGDTVALVSPSSGLAGESFISYRVELAKARLEEIFGLNIKIMKHALDGIDALYHHPKHRAADIHEALLDKEVKAIFSFIGGEESMRIVPYLDDNIIKQNPKIFMGYSDITSIHLKFYQAGIMTYYGPAILSDFAEHVEMDSYTIDSIQKVLFTNDRIGTVKTSPYYRKFGLRWEEVHQNIQREKVKNMSYKVVNGKGKVTGDLIGGCFEVLNNLRGTYVFPDASVFKNKILFVENSETPLPLDFYKQAIRSLADMKVLENVEGILIGKPQNDVNHQEIEALWLKILKEQNLEHKIVIANGSLGHNEPKCILPYGVSATLDADKGSFEINESGCS</sequence>
<dbReference type="Gene3D" id="3.50.30.60">
    <property type="entry name" value="LD-carboxypeptidase A C-terminal domain-like"/>
    <property type="match status" value="1"/>
</dbReference>
<dbReference type="InterPro" id="IPR029062">
    <property type="entry name" value="Class_I_gatase-like"/>
</dbReference>
<comment type="similarity">
    <text evidence="1">Belongs to the peptidase S66 family.</text>
</comment>
<feature type="domain" description="LD-carboxypeptidase N-terminal" evidence="3">
    <location>
        <begin position="16"/>
        <end position="137"/>
    </location>
</feature>
<evidence type="ECO:0000256" key="1">
    <source>
        <dbReference type="ARBA" id="ARBA00010233"/>
    </source>
</evidence>
<proteinExistence type="inferred from homology"/>
<evidence type="ECO:0000313" key="5">
    <source>
        <dbReference type="EMBL" id="VYT64158.1"/>
    </source>
</evidence>
<name>A0A6N2YEL9_STASI</name>
<dbReference type="InterPro" id="IPR027478">
    <property type="entry name" value="LdcA_N"/>
</dbReference>
<dbReference type="CDD" id="cd07062">
    <property type="entry name" value="Peptidase_S66_mccF_like"/>
    <property type="match status" value="1"/>
</dbReference>
<organism evidence="5">
    <name type="scientific">Staphylococcus simulans</name>
    <dbReference type="NCBI Taxonomy" id="1286"/>
    <lineage>
        <taxon>Bacteria</taxon>
        <taxon>Bacillati</taxon>
        <taxon>Bacillota</taxon>
        <taxon>Bacilli</taxon>
        <taxon>Bacillales</taxon>
        <taxon>Staphylococcaceae</taxon>
        <taxon>Staphylococcus</taxon>
    </lineage>
</organism>
<dbReference type="InterPro" id="IPR027461">
    <property type="entry name" value="Carboxypeptidase_A_C_sf"/>
</dbReference>
<dbReference type="AlphaFoldDB" id="A0A6N2YEL9"/>
<keyword evidence="5" id="KW-0121">Carboxypeptidase</keyword>
<dbReference type="InterPro" id="IPR003507">
    <property type="entry name" value="S66_fam"/>
</dbReference>
<accession>A0A6N2YEL9</accession>
<dbReference type="GO" id="GO:0004180">
    <property type="term" value="F:carboxypeptidase activity"/>
    <property type="evidence" value="ECO:0007669"/>
    <property type="project" value="UniProtKB-KW"/>
</dbReference>
<reference evidence="5" key="1">
    <citation type="submission" date="2019-11" db="EMBL/GenBank/DDBJ databases">
        <authorList>
            <person name="Feng L."/>
        </authorList>
    </citation>
    <scope>NUCLEOTIDE SEQUENCE</scope>
    <source>
        <strain evidence="5">SsimulansLFYP27</strain>
    </source>
</reference>
<dbReference type="Pfam" id="PF17676">
    <property type="entry name" value="Peptidase_S66C"/>
    <property type="match status" value="1"/>
</dbReference>